<dbReference type="RefSeq" id="WP_048530011.1">
    <property type="nucleotide sequence ID" value="NZ_CATLQZ010000005.1"/>
</dbReference>
<dbReference type="CDD" id="cd00093">
    <property type="entry name" value="HTH_XRE"/>
    <property type="match status" value="1"/>
</dbReference>
<dbReference type="GO" id="GO:0003677">
    <property type="term" value="F:DNA binding"/>
    <property type="evidence" value="ECO:0007669"/>
    <property type="project" value="UniProtKB-KW"/>
</dbReference>
<dbReference type="GeneID" id="80816545"/>
<dbReference type="SMART" id="SM00530">
    <property type="entry name" value="HTH_XRE"/>
    <property type="match status" value="1"/>
</dbReference>
<organism evidence="3 4">
    <name type="scientific">Marinovum algicola</name>
    <dbReference type="NCBI Taxonomy" id="42444"/>
    <lineage>
        <taxon>Bacteria</taxon>
        <taxon>Pseudomonadati</taxon>
        <taxon>Pseudomonadota</taxon>
        <taxon>Alphaproteobacteria</taxon>
        <taxon>Rhodobacterales</taxon>
        <taxon>Roseobacteraceae</taxon>
        <taxon>Marinovum</taxon>
    </lineage>
</organism>
<keyword evidence="4" id="KW-1185">Reference proteome</keyword>
<gene>
    <name evidence="3" type="ORF">SAMN04487940_101275</name>
</gene>
<dbReference type="Pfam" id="PF01381">
    <property type="entry name" value="HTH_3"/>
    <property type="match status" value="1"/>
</dbReference>
<dbReference type="EMBL" id="FNYY01000001">
    <property type="protein sequence ID" value="SEI57740.1"/>
    <property type="molecule type" value="Genomic_DNA"/>
</dbReference>
<comment type="caution">
    <text evidence="3">The sequence shown here is derived from an EMBL/GenBank/DDBJ whole genome shotgun (WGS) entry which is preliminary data.</text>
</comment>
<dbReference type="PANTHER" id="PTHR46558">
    <property type="entry name" value="TRACRIPTIONAL REGULATORY PROTEIN-RELATED-RELATED"/>
    <property type="match status" value="1"/>
</dbReference>
<dbReference type="PROSITE" id="PS50943">
    <property type="entry name" value="HTH_CROC1"/>
    <property type="match status" value="1"/>
</dbReference>
<name>A0A975W6C3_9RHOB</name>
<dbReference type="InterPro" id="IPR001387">
    <property type="entry name" value="Cro/C1-type_HTH"/>
</dbReference>
<dbReference type="SUPFAM" id="SSF47413">
    <property type="entry name" value="lambda repressor-like DNA-binding domains"/>
    <property type="match status" value="1"/>
</dbReference>
<evidence type="ECO:0000256" key="1">
    <source>
        <dbReference type="ARBA" id="ARBA00023125"/>
    </source>
</evidence>
<dbReference type="PANTHER" id="PTHR46558:SF13">
    <property type="entry name" value="HTH-TYPE TRANSCRIPTIONAL REGULATOR IMMR"/>
    <property type="match status" value="1"/>
</dbReference>
<keyword evidence="1" id="KW-0238">DNA-binding</keyword>
<protein>
    <submittedName>
        <fullName evidence="3">Helix-turn-helix domain-containing protein</fullName>
    </submittedName>
</protein>
<evidence type="ECO:0000313" key="4">
    <source>
        <dbReference type="Proteomes" id="UP000182932"/>
    </source>
</evidence>
<sequence length="132" mass="14633">MQDDTTDWYGPEAATFGDRLAAARDQAGMTQTDLAKRLGVKLSTLKKWEDDLLEPRANRLSIMAGVLNVSLVWLLTGEGEGVSDPDDTDLMTPDINDLLIELREMKATMKANAEKLGRLEKKLRLKLSEAVT</sequence>
<feature type="domain" description="HTH cro/C1-type" evidence="2">
    <location>
        <begin position="20"/>
        <end position="74"/>
    </location>
</feature>
<dbReference type="Proteomes" id="UP000182932">
    <property type="component" value="Unassembled WGS sequence"/>
</dbReference>
<reference evidence="3 4" key="1">
    <citation type="submission" date="2016-10" db="EMBL/GenBank/DDBJ databases">
        <authorList>
            <person name="Varghese N."/>
            <person name="Submissions S."/>
        </authorList>
    </citation>
    <scope>NUCLEOTIDE SEQUENCE [LARGE SCALE GENOMIC DNA]</scope>
    <source>
        <strain evidence="3 4">FF3</strain>
    </source>
</reference>
<accession>A0A975W6C3</accession>
<dbReference type="InterPro" id="IPR010982">
    <property type="entry name" value="Lambda_DNA-bd_dom_sf"/>
</dbReference>
<dbReference type="AlphaFoldDB" id="A0A975W6C3"/>
<proteinExistence type="predicted"/>
<dbReference type="Gene3D" id="1.10.260.40">
    <property type="entry name" value="lambda repressor-like DNA-binding domains"/>
    <property type="match status" value="1"/>
</dbReference>
<evidence type="ECO:0000313" key="3">
    <source>
        <dbReference type="EMBL" id="SEI57740.1"/>
    </source>
</evidence>
<evidence type="ECO:0000259" key="2">
    <source>
        <dbReference type="PROSITE" id="PS50943"/>
    </source>
</evidence>